<dbReference type="OrthoDB" id="5977743at2759"/>
<evidence type="ECO:0000256" key="4">
    <source>
        <dbReference type="ARBA" id="ARBA00022989"/>
    </source>
</evidence>
<comment type="subcellular location">
    <subcellularLocation>
        <location evidence="1">Membrane</location>
        <topology evidence="1">Multi-pass membrane protein</topology>
    </subcellularLocation>
</comment>
<dbReference type="Pfam" id="PF01529">
    <property type="entry name" value="DHHC"/>
    <property type="match status" value="1"/>
</dbReference>
<comment type="domain">
    <text evidence="7">The DHHC domain is required for palmitoyltransferase activity.</text>
</comment>
<organism evidence="9 10">
    <name type="scientific">Achlya hypogyna</name>
    <name type="common">Oomycete</name>
    <name type="synonym">Protoachlya hypogyna</name>
    <dbReference type="NCBI Taxonomy" id="1202772"/>
    <lineage>
        <taxon>Eukaryota</taxon>
        <taxon>Sar</taxon>
        <taxon>Stramenopiles</taxon>
        <taxon>Oomycota</taxon>
        <taxon>Saprolegniomycetes</taxon>
        <taxon>Saprolegniales</taxon>
        <taxon>Achlyaceae</taxon>
        <taxon>Achlya</taxon>
    </lineage>
</organism>
<keyword evidence="4 7" id="KW-1133">Transmembrane helix</keyword>
<feature type="transmembrane region" description="Helical" evidence="7">
    <location>
        <begin position="201"/>
        <end position="224"/>
    </location>
</feature>
<dbReference type="GO" id="GO:0019706">
    <property type="term" value="F:protein-cysteine S-palmitoyltransferase activity"/>
    <property type="evidence" value="ECO:0007669"/>
    <property type="project" value="UniProtKB-EC"/>
</dbReference>
<dbReference type="PROSITE" id="PS50216">
    <property type="entry name" value="DHHC"/>
    <property type="match status" value="1"/>
</dbReference>
<evidence type="ECO:0000313" key="9">
    <source>
        <dbReference type="EMBL" id="OQS00597.1"/>
    </source>
</evidence>
<feature type="transmembrane region" description="Helical" evidence="7">
    <location>
        <begin position="265"/>
        <end position="284"/>
    </location>
</feature>
<dbReference type="AlphaFoldDB" id="A0A1V9ZRI1"/>
<dbReference type="Proteomes" id="UP000243579">
    <property type="component" value="Unassembled WGS sequence"/>
</dbReference>
<sequence>MIFLSLLVLFLATSLLVVFVVFCVDGTRDGVLGRMHRSLLNDIPDACGDLILRACGERVHGQVTANVRYVLYERNPLMQLVYLALVGGGYGLFLIYAQPLIPNIYLSAYHTVCVLFLSTAAICTFFQACSTSAGVLNARTTRWHDHYAYDGVMYKKDSTCKTCQCLKLARSKHCAVCNVCVPRFDHPWLNACVGERNYKSFLAFIMTNAVFLIYGAYVLGCIILSEIVKLQLFKSKYVNPDTGEPTDATTMIVFRYVLHIHPVNVMLFFICVVMGAALAGFSVFHGKLVLQNRTTNEFFKQRSARDAVTNFYTLESSWANISEVLFPVCDQRLEKALAHHNAVKQE</sequence>
<evidence type="ECO:0000256" key="1">
    <source>
        <dbReference type="ARBA" id="ARBA00004141"/>
    </source>
</evidence>
<comment type="catalytic activity">
    <reaction evidence="7">
        <text>L-cysteinyl-[protein] + hexadecanoyl-CoA = S-hexadecanoyl-L-cysteinyl-[protein] + CoA</text>
        <dbReference type="Rhea" id="RHEA:36683"/>
        <dbReference type="Rhea" id="RHEA-COMP:10131"/>
        <dbReference type="Rhea" id="RHEA-COMP:11032"/>
        <dbReference type="ChEBI" id="CHEBI:29950"/>
        <dbReference type="ChEBI" id="CHEBI:57287"/>
        <dbReference type="ChEBI" id="CHEBI:57379"/>
        <dbReference type="ChEBI" id="CHEBI:74151"/>
        <dbReference type="EC" id="2.3.1.225"/>
    </reaction>
</comment>
<dbReference type="EC" id="2.3.1.225" evidence="7"/>
<evidence type="ECO:0000256" key="5">
    <source>
        <dbReference type="ARBA" id="ARBA00023136"/>
    </source>
</evidence>
<gene>
    <name evidence="9" type="ORF">ACHHYP_03283</name>
</gene>
<accession>A0A1V9ZRI1</accession>
<keyword evidence="5 7" id="KW-0472">Membrane</keyword>
<dbReference type="EMBL" id="JNBR01000028">
    <property type="protein sequence ID" value="OQS00597.1"/>
    <property type="molecule type" value="Genomic_DNA"/>
</dbReference>
<dbReference type="InterPro" id="IPR001594">
    <property type="entry name" value="Palmitoyltrfase_DHHC"/>
</dbReference>
<feature type="transmembrane region" description="Helical" evidence="7">
    <location>
        <begin position="77"/>
        <end position="96"/>
    </location>
</feature>
<protein>
    <recommendedName>
        <fullName evidence="7">Palmitoyltransferase</fullName>
        <ecNumber evidence="7">2.3.1.225</ecNumber>
    </recommendedName>
</protein>
<evidence type="ECO:0000256" key="3">
    <source>
        <dbReference type="ARBA" id="ARBA00022692"/>
    </source>
</evidence>
<proteinExistence type="inferred from homology"/>
<evidence type="ECO:0000256" key="6">
    <source>
        <dbReference type="ARBA" id="ARBA00023315"/>
    </source>
</evidence>
<keyword evidence="6 7" id="KW-0012">Acyltransferase</keyword>
<evidence type="ECO:0000313" key="10">
    <source>
        <dbReference type="Proteomes" id="UP000243579"/>
    </source>
</evidence>
<evidence type="ECO:0000256" key="2">
    <source>
        <dbReference type="ARBA" id="ARBA00022679"/>
    </source>
</evidence>
<feature type="domain" description="Palmitoyltransferase DHHC" evidence="8">
    <location>
        <begin position="155"/>
        <end position="301"/>
    </location>
</feature>
<dbReference type="PANTHER" id="PTHR12246">
    <property type="entry name" value="PALMITOYLTRANSFERASE ZDHHC16"/>
    <property type="match status" value="1"/>
</dbReference>
<keyword evidence="3 7" id="KW-0812">Transmembrane</keyword>
<dbReference type="InterPro" id="IPR039859">
    <property type="entry name" value="PFA4/ZDH16/20/ERF2-like"/>
</dbReference>
<comment type="caution">
    <text evidence="9">The sequence shown here is derived from an EMBL/GenBank/DDBJ whole genome shotgun (WGS) entry which is preliminary data.</text>
</comment>
<feature type="transmembrane region" description="Helical" evidence="7">
    <location>
        <begin position="108"/>
        <end position="128"/>
    </location>
</feature>
<name>A0A1V9ZRI1_ACHHY</name>
<reference evidence="9 10" key="1">
    <citation type="journal article" date="2014" name="Genome Biol. Evol.">
        <title>The secreted proteins of Achlya hypogyna and Thraustotheca clavata identify the ancestral oomycete secretome and reveal gene acquisitions by horizontal gene transfer.</title>
        <authorList>
            <person name="Misner I."/>
            <person name="Blouin N."/>
            <person name="Leonard G."/>
            <person name="Richards T.A."/>
            <person name="Lane C.E."/>
        </authorList>
    </citation>
    <scope>NUCLEOTIDE SEQUENCE [LARGE SCALE GENOMIC DNA]</scope>
    <source>
        <strain evidence="9 10">ATCC 48635</strain>
    </source>
</reference>
<keyword evidence="2 7" id="KW-0808">Transferase</keyword>
<comment type="similarity">
    <text evidence="7">Belongs to the DHHC palmitoyltransferase family.</text>
</comment>
<evidence type="ECO:0000259" key="8">
    <source>
        <dbReference type="Pfam" id="PF01529"/>
    </source>
</evidence>
<dbReference type="GO" id="GO:0016020">
    <property type="term" value="C:membrane"/>
    <property type="evidence" value="ECO:0007669"/>
    <property type="project" value="UniProtKB-SubCell"/>
</dbReference>
<evidence type="ECO:0000256" key="7">
    <source>
        <dbReference type="RuleBase" id="RU079119"/>
    </source>
</evidence>
<keyword evidence="10" id="KW-1185">Reference proteome</keyword>